<evidence type="ECO:0000259" key="2">
    <source>
        <dbReference type="PROSITE" id="PS50994"/>
    </source>
</evidence>
<sequence length="235" mass="26577">MHAELLRRIHEGHLGISKCPTIKSIKSIFARHGTPETVFSDNGLQYASQEFQQFAKDYNFAHATSSPRYPQSNGAAERAVQTVKQMLEKADDDPHYALLACRATPLENGNSPSELLFSRRIRTTVPIIPEKLEPQLPDSAKLRAREQDQRNHQRQNYNARHRGVERDVFWPGDEVYVSRENTPGTVVRVAETPRSYIVENPTGEIRRHRGQLASRPESVDSPSSGDQGTPKPTRE</sequence>
<feature type="domain" description="Integrase catalytic" evidence="2">
    <location>
        <begin position="25"/>
        <end position="137"/>
    </location>
</feature>
<protein>
    <submittedName>
        <fullName evidence="4">Uncharacterized protein K02A2.6-like</fullName>
    </submittedName>
</protein>
<dbReference type="Pfam" id="PF00665">
    <property type="entry name" value="rve"/>
    <property type="match status" value="1"/>
</dbReference>
<evidence type="ECO:0000313" key="4">
    <source>
        <dbReference type="RefSeq" id="XP_014679608.1"/>
    </source>
</evidence>
<dbReference type="InterPro" id="IPR050951">
    <property type="entry name" value="Retrovirus_Pol_polyprotein"/>
</dbReference>
<dbReference type="PANTHER" id="PTHR37984:SF9">
    <property type="entry name" value="INTEGRASE CATALYTIC DOMAIN-CONTAINING PROTEIN"/>
    <property type="match status" value="1"/>
</dbReference>
<feature type="non-terminal residue" evidence="4">
    <location>
        <position position="235"/>
    </location>
</feature>
<dbReference type="RefSeq" id="XP_014679608.1">
    <property type="nucleotide sequence ID" value="XM_014824122.1"/>
</dbReference>
<dbReference type="InterPro" id="IPR001584">
    <property type="entry name" value="Integrase_cat-core"/>
</dbReference>
<feature type="region of interest" description="Disordered" evidence="1">
    <location>
        <begin position="198"/>
        <end position="235"/>
    </location>
</feature>
<dbReference type="Proteomes" id="UP000695022">
    <property type="component" value="Unplaced"/>
</dbReference>
<keyword evidence="3" id="KW-1185">Reference proteome</keyword>
<dbReference type="PANTHER" id="PTHR37984">
    <property type="entry name" value="PROTEIN CBG26694"/>
    <property type="match status" value="1"/>
</dbReference>
<evidence type="ECO:0000313" key="3">
    <source>
        <dbReference type="Proteomes" id="UP000695022"/>
    </source>
</evidence>
<reference evidence="4" key="1">
    <citation type="submission" date="2025-08" db="UniProtKB">
        <authorList>
            <consortium name="RefSeq"/>
        </authorList>
    </citation>
    <scope>IDENTIFICATION</scope>
</reference>
<gene>
    <name evidence="4" type="primary">LOC106819499</name>
</gene>
<feature type="region of interest" description="Disordered" evidence="1">
    <location>
        <begin position="132"/>
        <end position="160"/>
    </location>
</feature>
<dbReference type="GeneID" id="106819499"/>
<accession>A0ABM1F587</accession>
<evidence type="ECO:0000256" key="1">
    <source>
        <dbReference type="SAM" id="MobiDB-lite"/>
    </source>
</evidence>
<dbReference type="InterPro" id="IPR036397">
    <property type="entry name" value="RNaseH_sf"/>
</dbReference>
<organism evidence="3 4">
    <name type="scientific">Priapulus caudatus</name>
    <name type="common">Priapulid worm</name>
    <dbReference type="NCBI Taxonomy" id="37621"/>
    <lineage>
        <taxon>Eukaryota</taxon>
        <taxon>Metazoa</taxon>
        <taxon>Ecdysozoa</taxon>
        <taxon>Scalidophora</taxon>
        <taxon>Priapulida</taxon>
        <taxon>Priapulimorpha</taxon>
        <taxon>Priapulimorphida</taxon>
        <taxon>Priapulidae</taxon>
        <taxon>Priapulus</taxon>
    </lineage>
</organism>
<proteinExistence type="predicted"/>
<feature type="compositionally biased region" description="Basic and acidic residues" evidence="1">
    <location>
        <begin position="140"/>
        <end position="151"/>
    </location>
</feature>
<name>A0ABM1F587_PRICU</name>
<dbReference type="SUPFAM" id="SSF53098">
    <property type="entry name" value="Ribonuclease H-like"/>
    <property type="match status" value="1"/>
</dbReference>
<dbReference type="Gene3D" id="3.30.420.10">
    <property type="entry name" value="Ribonuclease H-like superfamily/Ribonuclease H"/>
    <property type="match status" value="1"/>
</dbReference>
<dbReference type="InterPro" id="IPR012337">
    <property type="entry name" value="RNaseH-like_sf"/>
</dbReference>
<dbReference type="PROSITE" id="PS50994">
    <property type="entry name" value="INTEGRASE"/>
    <property type="match status" value="1"/>
</dbReference>